<proteinExistence type="predicted"/>
<evidence type="ECO:0000313" key="2">
    <source>
        <dbReference type="Proteomes" id="UP000070184"/>
    </source>
</evidence>
<sequence>MPPTDPWGLEGKILRCILEHRVFVFPEEPEGFRDSSLSDELDEKEWTVVRGAIRNLLTKGFIERNWLADQHTPDWCFSLFEGGETFCSVLLD</sequence>
<dbReference type="AlphaFoldDB" id="A0A133U456"/>
<comment type="caution">
    <text evidence="1">The sequence shown here is derived from an EMBL/GenBank/DDBJ whole genome shotgun (WGS) entry which is preliminary data.</text>
</comment>
<accession>A0A133U456</accession>
<organism evidence="1 2">
    <name type="scientific">candidate division MSBL1 archaeon SCGC-AAA259B11</name>
    <dbReference type="NCBI Taxonomy" id="1698260"/>
    <lineage>
        <taxon>Archaea</taxon>
        <taxon>Methanobacteriati</taxon>
        <taxon>Methanobacteriota</taxon>
        <taxon>candidate division MSBL1</taxon>
    </lineage>
</organism>
<name>A0A133U456_9EURY</name>
<keyword evidence="2" id="KW-1185">Reference proteome</keyword>
<evidence type="ECO:0000313" key="1">
    <source>
        <dbReference type="EMBL" id="KXA88977.1"/>
    </source>
</evidence>
<gene>
    <name evidence="1" type="ORF">AKJ61_03845</name>
</gene>
<dbReference type="Proteomes" id="UP000070184">
    <property type="component" value="Unassembled WGS sequence"/>
</dbReference>
<reference evidence="1 2" key="1">
    <citation type="journal article" date="2016" name="Sci. Rep.">
        <title>Metabolic traits of an uncultured archaeal lineage -MSBL1- from brine pools of the Red Sea.</title>
        <authorList>
            <person name="Mwirichia R."/>
            <person name="Alam I."/>
            <person name="Rashid M."/>
            <person name="Vinu M."/>
            <person name="Ba-Alawi W."/>
            <person name="Anthony Kamau A."/>
            <person name="Kamanda Ngugi D."/>
            <person name="Goker M."/>
            <person name="Klenk H.P."/>
            <person name="Bajic V."/>
            <person name="Stingl U."/>
        </authorList>
    </citation>
    <scope>NUCLEOTIDE SEQUENCE [LARGE SCALE GENOMIC DNA]</scope>
    <source>
        <strain evidence="1">SCGC-AAA259B11</strain>
    </source>
</reference>
<feature type="non-terminal residue" evidence="1">
    <location>
        <position position="92"/>
    </location>
</feature>
<protein>
    <submittedName>
        <fullName evidence="1">Uncharacterized protein</fullName>
    </submittedName>
</protein>
<dbReference type="EMBL" id="LHXK01000065">
    <property type="protein sequence ID" value="KXA88977.1"/>
    <property type="molecule type" value="Genomic_DNA"/>
</dbReference>